<proteinExistence type="predicted"/>
<dbReference type="EMBL" id="JANBPW010002779">
    <property type="protein sequence ID" value="KAJ1939641.1"/>
    <property type="molecule type" value="Genomic_DNA"/>
</dbReference>
<organism evidence="1 2">
    <name type="scientific">Linderina macrospora</name>
    <dbReference type="NCBI Taxonomy" id="4868"/>
    <lineage>
        <taxon>Eukaryota</taxon>
        <taxon>Fungi</taxon>
        <taxon>Fungi incertae sedis</taxon>
        <taxon>Zoopagomycota</taxon>
        <taxon>Kickxellomycotina</taxon>
        <taxon>Kickxellomycetes</taxon>
        <taxon>Kickxellales</taxon>
        <taxon>Kickxellaceae</taxon>
        <taxon>Linderina</taxon>
    </lineage>
</organism>
<protein>
    <submittedName>
        <fullName evidence="1">Glycerol transporter</fullName>
    </submittedName>
</protein>
<comment type="caution">
    <text evidence="1">The sequence shown here is derived from an EMBL/GenBank/DDBJ whole genome shotgun (WGS) entry which is preliminary data.</text>
</comment>
<evidence type="ECO:0000313" key="1">
    <source>
        <dbReference type="EMBL" id="KAJ1939641.1"/>
    </source>
</evidence>
<accession>A0ACC1J6V4</accession>
<name>A0ACC1J6V4_9FUNG</name>
<sequence length="587" mass="67958">MRTPTAPLWGTLEFKAYYLAYLIVVPNMMYTMYKASLPSRPEYKDYEHELSPGWMLGRMVDLSDGQWDVFRSNLPAFAAAMLAFVVMNRVVRMTVAKRAFEAMQRNPMSVRGALPNLWFPGVFATIFIWVLSGTSALFILGLTAGNYVLAKKLGGRRVAPMVFWTYNLAVLFLNEYCDGYEFAKIAPALAWMDEHRGILRRWDVTFNITMLRMMSFALDYHWSVLHRGDAQVSAPATEKERVEKSCFSEDYCFANYWAYLLYPPLYLTGPIITFNDFIWQMRFPSPTLTGRSTVTYGLRLVASVLLMELILHTVYAVAISKLGQWDTYSAYEISLFGYMRLSFIWLKLLVIWRFARFWAMADGLETVENMRRCMSNNYSLQQFWRDWHCSYNKWLVRYLYIPLGGRKTATWNTFVVFTFVALWHDLTMRLLQWAWIIALLFLPEGLATWYFGRPRWASRPYFRFLCSLGGALNIIAMMIANLVGFGDAGVDKMLEKIFSRSGAAFLVFTYFLLNIHLQVMFEWREHQYRKEFAEHAAENPGVELDTRGKPATSPGVPGRRSESPLRQRPAAASADQSAPLATREHME</sequence>
<reference evidence="1" key="1">
    <citation type="submission" date="2022-07" db="EMBL/GenBank/DDBJ databases">
        <title>Phylogenomic reconstructions and comparative analyses of Kickxellomycotina fungi.</title>
        <authorList>
            <person name="Reynolds N.K."/>
            <person name="Stajich J.E."/>
            <person name="Barry K."/>
            <person name="Grigoriev I.V."/>
            <person name="Crous P."/>
            <person name="Smith M.E."/>
        </authorList>
    </citation>
    <scope>NUCLEOTIDE SEQUENCE</scope>
    <source>
        <strain evidence="1">NRRL 5244</strain>
    </source>
</reference>
<gene>
    <name evidence="1" type="primary">GUP1</name>
    <name evidence="1" type="ORF">FBU59_004054</name>
</gene>
<keyword evidence="2" id="KW-1185">Reference proteome</keyword>
<evidence type="ECO:0000313" key="2">
    <source>
        <dbReference type="Proteomes" id="UP001150603"/>
    </source>
</evidence>
<dbReference type="Proteomes" id="UP001150603">
    <property type="component" value="Unassembled WGS sequence"/>
</dbReference>